<dbReference type="EMBL" id="MU129015">
    <property type="protein sequence ID" value="KAF9510516.1"/>
    <property type="molecule type" value="Genomic_DNA"/>
</dbReference>
<organism evidence="2 3">
    <name type="scientific">Hydnum rufescens UP504</name>
    <dbReference type="NCBI Taxonomy" id="1448309"/>
    <lineage>
        <taxon>Eukaryota</taxon>
        <taxon>Fungi</taxon>
        <taxon>Dikarya</taxon>
        <taxon>Basidiomycota</taxon>
        <taxon>Agaricomycotina</taxon>
        <taxon>Agaricomycetes</taxon>
        <taxon>Cantharellales</taxon>
        <taxon>Hydnaceae</taxon>
        <taxon>Hydnum</taxon>
    </lineage>
</organism>
<accession>A0A9P6DPX7</accession>
<keyword evidence="3" id="KW-1185">Reference proteome</keyword>
<sequence>MELLWSHITMDTWTLCPRQIASMPTTTGERMGVSQMARGLIYRIQNDSSIYELQQGFFVQGLRFADPMPRSNSLWLLPLPREEDDQRNPMIISLGFDFCDFNIDTEQNLGVFICPRQIHGIPSTWVYGVTVRLHQLTDGAPHPSARLPLLDVDCQTTERSGFFLQIHGDFIGVLMKSVVGDPDRFWLYDWKQGILQATVSSRHLDNFVFLSSTHFLLVRRDQASKLEIYSFRPRRVLSKVIPPPKPPRLLASYVLATLARSATVSGPIVVRFPPQFDVEGTPESDHKDDPEPSSGPAVGDASNTTPSSLPSPQGPAASQGDSFLMNGPVARPTEDAFRLVVLTMSVVMDLSRRSYTIFVAVTDLFRRAKEHERAQELQLNGSGSDPSPSIPLVVPWNEWGPQSTRMTEGSSNGAWVCYVYMHRFVYRTIIPVPNERQQQELTSLIHVLDFNPNMLHPNSLPYRRGSRLAPEEPNHRRPQRDGTESGVWLQDPDILQEEDDDRPSSESIIIDQPTTFPADMFAEELVTTLPFRKTTSNVPFSGSLFPMIDAERIILIDVRGGILLSILHF</sequence>
<evidence type="ECO:0000313" key="2">
    <source>
        <dbReference type="EMBL" id="KAF9510516.1"/>
    </source>
</evidence>
<evidence type="ECO:0000256" key="1">
    <source>
        <dbReference type="SAM" id="MobiDB-lite"/>
    </source>
</evidence>
<dbReference type="OrthoDB" id="2745718at2759"/>
<reference evidence="2" key="1">
    <citation type="journal article" date="2020" name="Nat. Commun.">
        <title>Large-scale genome sequencing of mycorrhizal fungi provides insights into the early evolution of symbiotic traits.</title>
        <authorList>
            <person name="Miyauchi S."/>
            <person name="Kiss E."/>
            <person name="Kuo A."/>
            <person name="Drula E."/>
            <person name="Kohler A."/>
            <person name="Sanchez-Garcia M."/>
            <person name="Morin E."/>
            <person name="Andreopoulos B."/>
            <person name="Barry K.W."/>
            <person name="Bonito G."/>
            <person name="Buee M."/>
            <person name="Carver A."/>
            <person name="Chen C."/>
            <person name="Cichocki N."/>
            <person name="Clum A."/>
            <person name="Culley D."/>
            <person name="Crous P.W."/>
            <person name="Fauchery L."/>
            <person name="Girlanda M."/>
            <person name="Hayes R.D."/>
            <person name="Keri Z."/>
            <person name="LaButti K."/>
            <person name="Lipzen A."/>
            <person name="Lombard V."/>
            <person name="Magnuson J."/>
            <person name="Maillard F."/>
            <person name="Murat C."/>
            <person name="Nolan M."/>
            <person name="Ohm R.A."/>
            <person name="Pangilinan J."/>
            <person name="Pereira M.F."/>
            <person name="Perotto S."/>
            <person name="Peter M."/>
            <person name="Pfister S."/>
            <person name="Riley R."/>
            <person name="Sitrit Y."/>
            <person name="Stielow J.B."/>
            <person name="Szollosi G."/>
            <person name="Zifcakova L."/>
            <person name="Stursova M."/>
            <person name="Spatafora J.W."/>
            <person name="Tedersoo L."/>
            <person name="Vaario L.M."/>
            <person name="Yamada A."/>
            <person name="Yan M."/>
            <person name="Wang P."/>
            <person name="Xu J."/>
            <person name="Bruns T."/>
            <person name="Baldrian P."/>
            <person name="Vilgalys R."/>
            <person name="Dunand C."/>
            <person name="Henrissat B."/>
            <person name="Grigoriev I.V."/>
            <person name="Hibbett D."/>
            <person name="Nagy L.G."/>
            <person name="Martin F.M."/>
        </authorList>
    </citation>
    <scope>NUCLEOTIDE SEQUENCE</scope>
    <source>
        <strain evidence="2">UP504</strain>
    </source>
</reference>
<dbReference type="AlphaFoldDB" id="A0A9P6DPX7"/>
<protein>
    <submittedName>
        <fullName evidence="2">Uncharacterized protein</fullName>
    </submittedName>
</protein>
<name>A0A9P6DPX7_9AGAM</name>
<comment type="caution">
    <text evidence="2">The sequence shown here is derived from an EMBL/GenBank/DDBJ whole genome shotgun (WGS) entry which is preliminary data.</text>
</comment>
<dbReference type="Proteomes" id="UP000886523">
    <property type="component" value="Unassembled WGS sequence"/>
</dbReference>
<proteinExistence type="predicted"/>
<gene>
    <name evidence="2" type="ORF">BS47DRAFT_1383935</name>
</gene>
<feature type="compositionally biased region" description="Basic and acidic residues" evidence="1">
    <location>
        <begin position="469"/>
        <end position="483"/>
    </location>
</feature>
<evidence type="ECO:0000313" key="3">
    <source>
        <dbReference type="Proteomes" id="UP000886523"/>
    </source>
</evidence>
<feature type="compositionally biased region" description="Polar residues" evidence="1">
    <location>
        <begin position="301"/>
        <end position="311"/>
    </location>
</feature>
<feature type="region of interest" description="Disordered" evidence="1">
    <location>
        <begin position="277"/>
        <end position="327"/>
    </location>
</feature>
<feature type="region of interest" description="Disordered" evidence="1">
    <location>
        <begin position="459"/>
        <end position="508"/>
    </location>
</feature>